<evidence type="ECO:0000256" key="1">
    <source>
        <dbReference type="SAM" id="MobiDB-lite"/>
    </source>
</evidence>
<reference evidence="2" key="1">
    <citation type="journal article" date="2021" name="Mol. Ecol. Resour.">
        <title>Apolygus lucorum genome provides insights into omnivorousness and mesophyll feeding.</title>
        <authorList>
            <person name="Liu Y."/>
            <person name="Liu H."/>
            <person name="Wang H."/>
            <person name="Huang T."/>
            <person name="Liu B."/>
            <person name="Yang B."/>
            <person name="Yin L."/>
            <person name="Li B."/>
            <person name="Zhang Y."/>
            <person name="Zhang S."/>
            <person name="Jiang F."/>
            <person name="Zhang X."/>
            <person name="Ren Y."/>
            <person name="Wang B."/>
            <person name="Wang S."/>
            <person name="Lu Y."/>
            <person name="Wu K."/>
            <person name="Fan W."/>
            <person name="Wang G."/>
        </authorList>
    </citation>
    <scope>NUCLEOTIDE SEQUENCE</scope>
    <source>
        <strain evidence="2">12Hb</strain>
    </source>
</reference>
<dbReference type="GO" id="GO:0005829">
    <property type="term" value="C:cytosol"/>
    <property type="evidence" value="ECO:0007669"/>
    <property type="project" value="TreeGrafter"/>
</dbReference>
<dbReference type="EMBL" id="WIXP02000008">
    <property type="protein sequence ID" value="KAF6206906.1"/>
    <property type="molecule type" value="Genomic_DNA"/>
</dbReference>
<evidence type="ECO:0000313" key="3">
    <source>
        <dbReference type="Proteomes" id="UP000466442"/>
    </source>
</evidence>
<name>A0A8S9XFP9_APOLU</name>
<dbReference type="AlphaFoldDB" id="A0A8S9XFP9"/>
<accession>A0A8S9XFP9</accession>
<evidence type="ECO:0008006" key="4">
    <source>
        <dbReference type="Google" id="ProtNLM"/>
    </source>
</evidence>
<dbReference type="GO" id="GO:0006446">
    <property type="term" value="P:regulation of translational initiation"/>
    <property type="evidence" value="ECO:0007669"/>
    <property type="project" value="TreeGrafter"/>
</dbReference>
<keyword evidence="3" id="KW-1185">Reference proteome</keyword>
<comment type="caution">
    <text evidence="2">The sequence shown here is derived from an EMBL/GenBank/DDBJ whole genome shotgun (WGS) entry which is preliminary data.</text>
</comment>
<protein>
    <recommendedName>
        <fullName evidence="4">MIF4G domain-containing protein</fullName>
    </recommendedName>
</protein>
<gene>
    <name evidence="2" type="ORF">GE061_018142</name>
</gene>
<dbReference type="SUPFAM" id="SSF48371">
    <property type="entry name" value="ARM repeat"/>
    <property type="match status" value="1"/>
</dbReference>
<organism evidence="2 3">
    <name type="scientific">Apolygus lucorum</name>
    <name type="common">Small green plant bug</name>
    <name type="synonym">Lygocoris lucorum</name>
    <dbReference type="NCBI Taxonomy" id="248454"/>
    <lineage>
        <taxon>Eukaryota</taxon>
        <taxon>Metazoa</taxon>
        <taxon>Ecdysozoa</taxon>
        <taxon>Arthropoda</taxon>
        <taxon>Hexapoda</taxon>
        <taxon>Insecta</taxon>
        <taxon>Pterygota</taxon>
        <taxon>Neoptera</taxon>
        <taxon>Paraneoptera</taxon>
        <taxon>Hemiptera</taxon>
        <taxon>Heteroptera</taxon>
        <taxon>Panheteroptera</taxon>
        <taxon>Cimicomorpha</taxon>
        <taxon>Miridae</taxon>
        <taxon>Mirini</taxon>
        <taxon>Apolygus</taxon>
    </lineage>
</organism>
<dbReference type="GO" id="GO:0008494">
    <property type="term" value="F:translation activator activity"/>
    <property type="evidence" value="ECO:0007669"/>
    <property type="project" value="TreeGrafter"/>
</dbReference>
<dbReference type="InterPro" id="IPR051367">
    <property type="entry name" value="mRNA_TranslReg/HistoneTransl"/>
</dbReference>
<dbReference type="Gene3D" id="1.25.40.180">
    <property type="match status" value="1"/>
</dbReference>
<dbReference type="InterPro" id="IPR016024">
    <property type="entry name" value="ARM-type_fold"/>
</dbReference>
<dbReference type="PANTHER" id="PTHR23254:SF16">
    <property type="entry name" value="CBP80_20-DEPENDENT TRANSLATION INITIATION FACTOR"/>
    <property type="match status" value="1"/>
</dbReference>
<dbReference type="OrthoDB" id="565552at2759"/>
<dbReference type="Proteomes" id="UP000466442">
    <property type="component" value="Unassembled WGS sequence"/>
</dbReference>
<dbReference type="PANTHER" id="PTHR23254">
    <property type="entry name" value="EIF4G DOMAIN PROTEIN"/>
    <property type="match status" value="1"/>
</dbReference>
<evidence type="ECO:0000313" key="2">
    <source>
        <dbReference type="EMBL" id="KAF6206906.1"/>
    </source>
</evidence>
<proteinExistence type="predicted"/>
<feature type="region of interest" description="Disordered" evidence="1">
    <location>
        <begin position="1"/>
        <end position="24"/>
    </location>
</feature>
<sequence length="458" mass="51317">MRGTSRAVGEVGVGGGGGRRSPIRPGVSAAGWRLRELRGDSDPPRRLRLPLDLLHRRHVISETRNKRLASGKVNESQHLAIDYINWRWRGEGCRGVTLRSTSRSRGPPDLSTTIITRADRGIIRRRPGMELYKPPNQRDQGANGTRLNVHAKEFVMQNALQGSKSTGNILHAAHDETSHKKTSIKSITNFPLATSKSVHQQAQQSRGVQFVEEQEAKREVTLKRSKSMSAAHGAQTYVSSELSLFEKHSASDLVKKACFNPDELQSMQLMDLAKVLVDKAMDDRAHAQSYASICLNIVEKESSGTFLESLLNISQYTVEKKCYKDGTHRYHAFMAFLNELYSLLKPRQIHLRPHATVSPTLTVLSLIVQVCQSVLSQKNLTHRTEVECLFFTVTTVGRDIEAEEPKLLDALMWSVRDAFLSPSTSPPIKKTLLQLVELRATKWHLPATAIMYYQSPNP</sequence>